<dbReference type="EMBL" id="CP034015">
    <property type="protein sequence ID" value="AZG73313.1"/>
    <property type="molecule type" value="Genomic_DNA"/>
</dbReference>
<dbReference type="InterPro" id="IPR006363">
    <property type="entry name" value="Cbl_synth_CobJ/CibH_dom"/>
</dbReference>
<comment type="pathway">
    <text evidence="1">Cofactor biosynthesis; adenosylcobalamin biosynthesis.</text>
</comment>
<evidence type="ECO:0000256" key="4">
    <source>
        <dbReference type="ARBA" id="ARBA00022679"/>
    </source>
</evidence>
<organism evidence="7 8">
    <name type="scientific">Shewanella livingstonensis</name>
    <dbReference type="NCBI Taxonomy" id="150120"/>
    <lineage>
        <taxon>Bacteria</taxon>
        <taxon>Pseudomonadati</taxon>
        <taxon>Pseudomonadota</taxon>
        <taxon>Gammaproteobacteria</taxon>
        <taxon>Alteromonadales</taxon>
        <taxon>Shewanellaceae</taxon>
        <taxon>Shewanella</taxon>
    </lineage>
</organism>
<dbReference type="PANTHER" id="PTHR47036">
    <property type="entry name" value="COBALT-FACTOR III C(17)-METHYLTRANSFERASE-RELATED"/>
    <property type="match status" value="1"/>
</dbReference>
<evidence type="ECO:0000259" key="6">
    <source>
        <dbReference type="Pfam" id="PF00590"/>
    </source>
</evidence>
<dbReference type="RefSeq" id="WP_124730870.1">
    <property type="nucleotide sequence ID" value="NZ_CBCSKC010000043.1"/>
</dbReference>
<dbReference type="InterPro" id="IPR014776">
    <property type="entry name" value="4pyrrole_Mease_sub2"/>
</dbReference>
<dbReference type="EC" id="2.1.1.131" evidence="7"/>
<dbReference type="GO" id="GO:0030789">
    <property type="term" value="F:precorrin-3B C17-methyltransferase activity"/>
    <property type="evidence" value="ECO:0007669"/>
    <property type="project" value="UniProtKB-EC"/>
</dbReference>
<dbReference type="Gene3D" id="3.40.1010.10">
    <property type="entry name" value="Cobalt-precorrin-4 Transmethylase, Domain 1"/>
    <property type="match status" value="1"/>
</dbReference>
<evidence type="ECO:0000256" key="5">
    <source>
        <dbReference type="ARBA" id="ARBA00022691"/>
    </source>
</evidence>
<name>A0A3G8LU53_9GAMM</name>
<dbReference type="InterPro" id="IPR051810">
    <property type="entry name" value="Precorrin_MeTrfase"/>
</dbReference>
<dbReference type="InterPro" id="IPR014777">
    <property type="entry name" value="4pyrrole_Mease_sub1"/>
</dbReference>
<evidence type="ECO:0000256" key="2">
    <source>
        <dbReference type="ARBA" id="ARBA00022573"/>
    </source>
</evidence>
<feature type="domain" description="Tetrapyrrole methylase" evidence="6">
    <location>
        <begin position="7"/>
        <end position="215"/>
    </location>
</feature>
<dbReference type="InterPro" id="IPR035996">
    <property type="entry name" value="4pyrrol_Methylase_sf"/>
</dbReference>
<keyword evidence="3 7" id="KW-0489">Methyltransferase</keyword>
<dbReference type="NCBIfam" id="TIGR01466">
    <property type="entry name" value="cobJ_cbiH"/>
    <property type="match status" value="1"/>
</dbReference>
<dbReference type="AlphaFoldDB" id="A0A3G8LU53"/>
<evidence type="ECO:0000313" key="8">
    <source>
        <dbReference type="Proteomes" id="UP000278035"/>
    </source>
</evidence>
<evidence type="ECO:0000256" key="3">
    <source>
        <dbReference type="ARBA" id="ARBA00022603"/>
    </source>
</evidence>
<gene>
    <name evidence="7" type="primary">cobJ</name>
    <name evidence="7" type="ORF">EGC82_11390</name>
</gene>
<dbReference type="PANTHER" id="PTHR47036:SF1">
    <property type="entry name" value="COBALT-FACTOR III C(17)-METHYLTRANSFERASE-RELATED"/>
    <property type="match status" value="1"/>
</dbReference>
<dbReference type="Proteomes" id="UP000278035">
    <property type="component" value="Chromosome"/>
</dbReference>
<dbReference type="KEGG" id="slj:EGC82_11390"/>
<dbReference type="Pfam" id="PF00590">
    <property type="entry name" value="TP_methylase"/>
    <property type="match status" value="1"/>
</dbReference>
<dbReference type="GO" id="GO:0009236">
    <property type="term" value="P:cobalamin biosynthetic process"/>
    <property type="evidence" value="ECO:0007669"/>
    <property type="project" value="UniProtKB-UniPathway"/>
</dbReference>
<accession>A0A3G8LU53</accession>
<reference evidence="8" key="1">
    <citation type="submission" date="2018-11" db="EMBL/GenBank/DDBJ databases">
        <title>Shewanella sp. M2.</title>
        <authorList>
            <person name="Hwang Y.J."/>
            <person name="Hwang C.Y."/>
        </authorList>
    </citation>
    <scope>NUCLEOTIDE SEQUENCE [LARGE SCALE GENOMIC DNA]</scope>
    <source>
        <strain evidence="8">LMG 19866</strain>
    </source>
</reference>
<keyword evidence="8" id="KW-1185">Reference proteome</keyword>
<evidence type="ECO:0000313" key="7">
    <source>
        <dbReference type="EMBL" id="AZG73313.1"/>
    </source>
</evidence>
<evidence type="ECO:0000256" key="1">
    <source>
        <dbReference type="ARBA" id="ARBA00004953"/>
    </source>
</evidence>
<keyword evidence="4 7" id="KW-0808">Transferase</keyword>
<dbReference type="SUPFAM" id="SSF53790">
    <property type="entry name" value="Tetrapyrrole methylase"/>
    <property type="match status" value="1"/>
</dbReference>
<dbReference type="OrthoDB" id="9772960at2"/>
<sequence length="276" mass="29648">MSGTLDVVGIGPGSLSLMTPMAKIAISNADFVVGYKPYLDMISPLLGGKETSASGMTREVDRAAVAVDAALAGRNVAIISSGDAGMYAMGPLVYELLAQKEWKNDDTVKVTMIPGITAANACASLVGVPLGHDSCTISLSDLLTPMSLIEKRIEAAAVADFAITFYNPRSRRRTEQILTAQKILLKHRHADTPVAIVDNAYRPEQSIQISKLSEFTDCEFGMTAAVIVGNSQSYEFENLIITPRGYSKKYDLETGSIKAGQKRGRSLNEVQLEKVV</sequence>
<dbReference type="InterPro" id="IPR000878">
    <property type="entry name" value="4pyrrol_Mease"/>
</dbReference>
<keyword evidence="2" id="KW-0169">Cobalamin biosynthesis</keyword>
<dbReference type="Gene3D" id="3.30.950.10">
    <property type="entry name" value="Methyltransferase, Cobalt-precorrin-4 Transmethylase, Domain 2"/>
    <property type="match status" value="1"/>
</dbReference>
<keyword evidence="5" id="KW-0949">S-adenosyl-L-methionine</keyword>
<proteinExistence type="predicted"/>
<dbReference type="UniPathway" id="UPA00148"/>
<dbReference type="CDD" id="cd11646">
    <property type="entry name" value="Precorrin_3B_C17_MT"/>
    <property type="match status" value="1"/>
</dbReference>
<protein>
    <submittedName>
        <fullName evidence="7">Precorrin-3B C(17)-methyltransferase</fullName>
        <ecNumber evidence="7">2.1.1.131</ecNumber>
    </submittedName>
</protein>
<dbReference type="GO" id="GO:0032259">
    <property type="term" value="P:methylation"/>
    <property type="evidence" value="ECO:0007669"/>
    <property type="project" value="UniProtKB-KW"/>
</dbReference>